<dbReference type="NCBIfam" id="NF010480">
    <property type="entry name" value="PRK13905.1"/>
    <property type="match status" value="1"/>
</dbReference>
<dbReference type="InterPro" id="IPR036635">
    <property type="entry name" value="MurB_C_sf"/>
</dbReference>
<evidence type="ECO:0000256" key="6">
    <source>
        <dbReference type="ARBA" id="ARBA00022490"/>
    </source>
</evidence>
<dbReference type="Proteomes" id="UP000229156">
    <property type="component" value="Unassembled WGS sequence"/>
</dbReference>
<feature type="non-terminal residue" evidence="19">
    <location>
        <position position="1"/>
    </location>
</feature>
<dbReference type="InterPro" id="IPR006094">
    <property type="entry name" value="Oxid_FAD_bind_N"/>
</dbReference>
<dbReference type="NCBIfam" id="TIGR00179">
    <property type="entry name" value="murB"/>
    <property type="match status" value="1"/>
</dbReference>
<keyword evidence="7" id="KW-0132">Cell division</keyword>
<evidence type="ECO:0000256" key="2">
    <source>
        <dbReference type="ARBA" id="ARBA00003921"/>
    </source>
</evidence>
<proteinExistence type="inferred from homology"/>
<dbReference type="PANTHER" id="PTHR21071:SF4">
    <property type="entry name" value="UDP-N-ACETYLENOLPYRUVOYLGLUCOSAMINE REDUCTASE"/>
    <property type="match status" value="1"/>
</dbReference>
<evidence type="ECO:0000313" key="19">
    <source>
        <dbReference type="EMBL" id="PJB09233.1"/>
    </source>
</evidence>
<comment type="cofactor">
    <cofactor evidence="1">
        <name>FAD</name>
        <dbReference type="ChEBI" id="CHEBI:57692"/>
    </cofactor>
</comment>
<dbReference type="EMBL" id="PFUT01000022">
    <property type="protein sequence ID" value="PJB09233.1"/>
    <property type="molecule type" value="Genomic_DNA"/>
</dbReference>
<comment type="pathway">
    <text evidence="4">Cell wall biogenesis; peptidoglycan biosynthesis.</text>
</comment>
<evidence type="ECO:0000256" key="12">
    <source>
        <dbReference type="ARBA" id="ARBA00022984"/>
    </source>
</evidence>
<keyword evidence="6" id="KW-0963">Cytoplasm</keyword>
<dbReference type="SUPFAM" id="SSF56176">
    <property type="entry name" value="FAD-binding/transporter-associated domain-like"/>
    <property type="match status" value="1"/>
</dbReference>
<evidence type="ECO:0000256" key="15">
    <source>
        <dbReference type="ARBA" id="ARBA00023316"/>
    </source>
</evidence>
<dbReference type="PROSITE" id="PS51387">
    <property type="entry name" value="FAD_PCMH"/>
    <property type="match status" value="1"/>
</dbReference>
<comment type="catalytic activity">
    <reaction evidence="16">
        <text>UDP-N-acetyl-alpha-D-muramate + NADP(+) = UDP-N-acetyl-3-O-(1-carboxyvinyl)-alpha-D-glucosamine + NADPH + H(+)</text>
        <dbReference type="Rhea" id="RHEA:12248"/>
        <dbReference type="ChEBI" id="CHEBI:15378"/>
        <dbReference type="ChEBI" id="CHEBI:57783"/>
        <dbReference type="ChEBI" id="CHEBI:58349"/>
        <dbReference type="ChEBI" id="CHEBI:68483"/>
        <dbReference type="ChEBI" id="CHEBI:70757"/>
        <dbReference type="EC" id="1.3.1.98"/>
    </reaction>
</comment>
<evidence type="ECO:0000313" key="20">
    <source>
        <dbReference type="Proteomes" id="UP000229156"/>
    </source>
</evidence>
<dbReference type="GO" id="GO:0008762">
    <property type="term" value="F:UDP-N-acetylmuramate dehydrogenase activity"/>
    <property type="evidence" value="ECO:0007669"/>
    <property type="project" value="UniProtKB-UniRule"/>
</dbReference>
<accession>A0A2M7ZV55</accession>
<dbReference type="InterPro" id="IPR016167">
    <property type="entry name" value="FAD-bd_PCMH_sub1"/>
</dbReference>
<comment type="subcellular location">
    <subcellularLocation>
        <location evidence="3">Cytoplasm</location>
    </subcellularLocation>
</comment>
<dbReference type="GO" id="GO:0008360">
    <property type="term" value="P:regulation of cell shape"/>
    <property type="evidence" value="ECO:0007669"/>
    <property type="project" value="UniProtKB-KW"/>
</dbReference>
<sequence>RHRIGVKLSRPVSNSKFKMKNEKLQFKIQNFKKIKEELPRIQKNIPLAKYTTFRIGGPAKYFFEAKTKEDLIEAIRFAQSKGLPFFVLGGGSNLLVDDKGFNGLVIKMKNERCKVQNKNSKFKIIIAEAGVILSDLVELSLKNNLTGLEWAAGIPGATLGGTIHNNAGAFKISIADIVKTVEVFDTADSKIRNLDVKKCNFGYKQTIFKQQKNLIILSCIIQLKKSTKEAVKEQINYVLNYREKNHPMNFFSAGCIFENPLKIRAAELIQKCGLKGKKIGDAQISEKHANFIVNLGSASSKDVLELINLAKEKVKDKFGIELKKEIQVINT</sequence>
<evidence type="ECO:0000256" key="10">
    <source>
        <dbReference type="ARBA" id="ARBA00022857"/>
    </source>
</evidence>
<keyword evidence="8" id="KW-0285">Flavoprotein</keyword>
<dbReference type="GO" id="GO:0009252">
    <property type="term" value="P:peptidoglycan biosynthetic process"/>
    <property type="evidence" value="ECO:0007669"/>
    <property type="project" value="UniProtKB-UniRule"/>
</dbReference>
<evidence type="ECO:0000256" key="1">
    <source>
        <dbReference type="ARBA" id="ARBA00001974"/>
    </source>
</evidence>
<keyword evidence="12" id="KW-0573">Peptidoglycan synthesis</keyword>
<dbReference type="HAMAP" id="MF_00037">
    <property type="entry name" value="MurB"/>
    <property type="match status" value="1"/>
</dbReference>
<evidence type="ECO:0000256" key="8">
    <source>
        <dbReference type="ARBA" id="ARBA00022630"/>
    </source>
</evidence>
<dbReference type="Gene3D" id="3.90.78.10">
    <property type="entry name" value="UDP-N-acetylenolpyruvoylglucosamine reductase, C-terminal domain"/>
    <property type="match status" value="1"/>
</dbReference>
<evidence type="ECO:0000256" key="11">
    <source>
        <dbReference type="ARBA" id="ARBA00022960"/>
    </source>
</evidence>
<dbReference type="SUPFAM" id="SSF56194">
    <property type="entry name" value="Uridine diphospho-N-Acetylenolpyruvylglucosamine reductase, MurB, C-terminal domain"/>
    <property type="match status" value="1"/>
</dbReference>
<keyword evidence="14" id="KW-0131">Cell cycle</keyword>
<dbReference type="InterPro" id="IPR003170">
    <property type="entry name" value="MurB"/>
</dbReference>
<dbReference type="InterPro" id="IPR016166">
    <property type="entry name" value="FAD-bd_PCMH"/>
</dbReference>
<protein>
    <recommendedName>
        <fullName evidence="5 17">UDP-N-acetylmuramate dehydrogenase</fullName>
        <ecNumber evidence="5 17">1.3.1.98</ecNumber>
    </recommendedName>
</protein>
<dbReference type="UniPathway" id="UPA00219"/>
<evidence type="ECO:0000256" key="14">
    <source>
        <dbReference type="ARBA" id="ARBA00023306"/>
    </source>
</evidence>
<dbReference type="GO" id="GO:0071949">
    <property type="term" value="F:FAD binding"/>
    <property type="evidence" value="ECO:0007669"/>
    <property type="project" value="InterPro"/>
</dbReference>
<dbReference type="EC" id="1.3.1.98" evidence="5 17"/>
<evidence type="ECO:0000256" key="4">
    <source>
        <dbReference type="ARBA" id="ARBA00004752"/>
    </source>
</evidence>
<evidence type="ECO:0000256" key="3">
    <source>
        <dbReference type="ARBA" id="ARBA00004496"/>
    </source>
</evidence>
<evidence type="ECO:0000256" key="17">
    <source>
        <dbReference type="NCBIfam" id="TIGR00179"/>
    </source>
</evidence>
<evidence type="ECO:0000256" key="7">
    <source>
        <dbReference type="ARBA" id="ARBA00022618"/>
    </source>
</evidence>
<keyword evidence="11" id="KW-0133">Cell shape</keyword>
<keyword evidence="13" id="KW-0560">Oxidoreductase</keyword>
<dbReference type="Pfam" id="PF01565">
    <property type="entry name" value="FAD_binding_4"/>
    <property type="match status" value="1"/>
</dbReference>
<evidence type="ECO:0000256" key="5">
    <source>
        <dbReference type="ARBA" id="ARBA00012518"/>
    </source>
</evidence>
<dbReference type="InterPro" id="IPR036318">
    <property type="entry name" value="FAD-bd_PCMH-like_sf"/>
</dbReference>
<evidence type="ECO:0000259" key="18">
    <source>
        <dbReference type="PROSITE" id="PS51387"/>
    </source>
</evidence>
<reference evidence="20" key="1">
    <citation type="submission" date="2017-09" db="EMBL/GenBank/DDBJ databases">
        <title>Depth-based differentiation of microbial function through sediment-hosted aquifers and enrichment of novel symbionts in the deep terrestrial subsurface.</title>
        <authorList>
            <person name="Probst A.J."/>
            <person name="Ladd B."/>
            <person name="Jarett J.K."/>
            <person name="Geller-Mcgrath D.E."/>
            <person name="Sieber C.M.K."/>
            <person name="Emerson J.B."/>
            <person name="Anantharaman K."/>
            <person name="Thomas B.C."/>
            <person name="Malmstrom R."/>
            <person name="Stieglmeier M."/>
            <person name="Klingl A."/>
            <person name="Woyke T."/>
            <person name="Ryan C.M."/>
            <person name="Banfield J.F."/>
        </authorList>
    </citation>
    <scope>NUCLEOTIDE SEQUENCE [LARGE SCALE GENOMIC DNA]</scope>
</reference>
<keyword evidence="9" id="KW-0274">FAD</keyword>
<dbReference type="PANTHER" id="PTHR21071">
    <property type="entry name" value="UDP-N-ACETYLENOLPYRUVOYLGLUCOSAMINE REDUCTASE"/>
    <property type="match status" value="1"/>
</dbReference>
<keyword evidence="10" id="KW-0521">NADP</keyword>
<evidence type="ECO:0000256" key="9">
    <source>
        <dbReference type="ARBA" id="ARBA00022827"/>
    </source>
</evidence>
<evidence type="ECO:0000256" key="13">
    <source>
        <dbReference type="ARBA" id="ARBA00023002"/>
    </source>
</evidence>
<dbReference type="GO" id="GO:0071555">
    <property type="term" value="P:cell wall organization"/>
    <property type="evidence" value="ECO:0007669"/>
    <property type="project" value="UniProtKB-KW"/>
</dbReference>
<organism evidence="19 20">
    <name type="scientific">bacterium (Candidatus Gribaldobacteria) CG_4_9_14_3_um_filter_36_15</name>
    <dbReference type="NCBI Taxonomy" id="2014269"/>
    <lineage>
        <taxon>Bacteria</taxon>
        <taxon>Candidatus Gribaldobacteria</taxon>
    </lineage>
</organism>
<name>A0A2M7ZV55_9BACT</name>
<comment type="function">
    <text evidence="2">Cell wall formation.</text>
</comment>
<dbReference type="Gene3D" id="3.30.465.10">
    <property type="match status" value="1"/>
</dbReference>
<dbReference type="Pfam" id="PF02873">
    <property type="entry name" value="MurB_C"/>
    <property type="match status" value="1"/>
</dbReference>
<dbReference type="AlphaFoldDB" id="A0A2M7ZV55"/>
<dbReference type="GO" id="GO:0051301">
    <property type="term" value="P:cell division"/>
    <property type="evidence" value="ECO:0007669"/>
    <property type="project" value="UniProtKB-KW"/>
</dbReference>
<dbReference type="InterPro" id="IPR011601">
    <property type="entry name" value="MurB_C"/>
</dbReference>
<evidence type="ECO:0000256" key="16">
    <source>
        <dbReference type="ARBA" id="ARBA00048914"/>
    </source>
</evidence>
<comment type="caution">
    <text evidence="19">The sequence shown here is derived from an EMBL/GenBank/DDBJ whole genome shotgun (WGS) entry which is preliminary data.</text>
</comment>
<dbReference type="InterPro" id="IPR016169">
    <property type="entry name" value="FAD-bd_PCMH_sub2"/>
</dbReference>
<gene>
    <name evidence="19" type="ORF">CO121_00980</name>
</gene>
<feature type="domain" description="FAD-binding PCMH-type" evidence="18">
    <location>
        <begin position="54"/>
        <end position="226"/>
    </location>
</feature>
<keyword evidence="15" id="KW-0961">Cell wall biogenesis/degradation</keyword>
<dbReference type="GO" id="GO:0005829">
    <property type="term" value="C:cytosol"/>
    <property type="evidence" value="ECO:0007669"/>
    <property type="project" value="TreeGrafter"/>
</dbReference>
<dbReference type="Gene3D" id="3.30.43.10">
    <property type="entry name" value="Uridine Diphospho-n-acetylenolpyruvylglucosamine Reductase, domain 2"/>
    <property type="match status" value="1"/>
</dbReference>